<evidence type="ECO:0000256" key="4">
    <source>
        <dbReference type="ARBA" id="ARBA00023212"/>
    </source>
</evidence>
<dbReference type="InterPro" id="IPR001152">
    <property type="entry name" value="Beta-thymosin"/>
</dbReference>
<dbReference type="GO" id="GO:0003785">
    <property type="term" value="F:actin monomer binding"/>
    <property type="evidence" value="ECO:0007669"/>
    <property type="project" value="InterPro"/>
</dbReference>
<keyword evidence="3" id="KW-0963">Cytoplasm</keyword>
<feature type="compositionally biased region" description="Polar residues" evidence="5">
    <location>
        <begin position="130"/>
        <end position="139"/>
    </location>
</feature>
<dbReference type="SMART" id="SM00152">
    <property type="entry name" value="THY"/>
    <property type="match status" value="1"/>
</dbReference>
<comment type="subcellular location">
    <subcellularLocation>
        <location evidence="1">Cytoplasm</location>
        <location evidence="1">Cytoskeleton</location>
    </subcellularLocation>
</comment>
<evidence type="ECO:0000256" key="5">
    <source>
        <dbReference type="SAM" id="MobiDB-lite"/>
    </source>
</evidence>
<comment type="similarity">
    <text evidence="2">Belongs to the thymosin beta family.</text>
</comment>
<gene>
    <name evidence="6" type="primary">Hypp3800</name>
    <name evidence="6" type="ORF">BLAG_LOCUS21047</name>
</gene>
<proteinExistence type="inferred from homology"/>
<evidence type="ECO:0000256" key="3">
    <source>
        <dbReference type="ARBA" id="ARBA00022490"/>
    </source>
</evidence>
<reference evidence="6" key="1">
    <citation type="submission" date="2022-01" db="EMBL/GenBank/DDBJ databases">
        <authorList>
            <person name="Braso-Vives M."/>
        </authorList>
    </citation>
    <scope>NUCLEOTIDE SEQUENCE</scope>
</reference>
<organism evidence="6 7">
    <name type="scientific">Branchiostoma lanceolatum</name>
    <name type="common">Common lancelet</name>
    <name type="synonym">Amphioxus lanceolatum</name>
    <dbReference type="NCBI Taxonomy" id="7740"/>
    <lineage>
        <taxon>Eukaryota</taxon>
        <taxon>Metazoa</taxon>
        <taxon>Chordata</taxon>
        <taxon>Cephalochordata</taxon>
        <taxon>Leptocardii</taxon>
        <taxon>Amphioxiformes</taxon>
        <taxon>Branchiostomatidae</taxon>
        <taxon>Branchiostoma</taxon>
    </lineage>
</organism>
<dbReference type="GO" id="GO:0007015">
    <property type="term" value="P:actin filament organization"/>
    <property type="evidence" value="ECO:0007669"/>
    <property type="project" value="InterPro"/>
</dbReference>
<dbReference type="AlphaFoldDB" id="A0A8K0EVF5"/>
<name>A0A8K0EVF5_BRALA</name>
<dbReference type="EMBL" id="OV696691">
    <property type="protein sequence ID" value="CAH1267885.1"/>
    <property type="molecule type" value="Genomic_DNA"/>
</dbReference>
<dbReference type="Proteomes" id="UP000838412">
    <property type="component" value="Chromosome 6"/>
</dbReference>
<keyword evidence="7" id="KW-1185">Reference proteome</keyword>
<dbReference type="OrthoDB" id="9996034at2759"/>
<accession>A0A8K0EVF5</accession>
<evidence type="ECO:0000256" key="2">
    <source>
        <dbReference type="ARBA" id="ARBA00009511"/>
    </source>
</evidence>
<evidence type="ECO:0000313" key="7">
    <source>
        <dbReference type="Proteomes" id="UP000838412"/>
    </source>
</evidence>
<protein>
    <submittedName>
        <fullName evidence="6">Hypp3800 protein</fullName>
    </submittedName>
</protein>
<keyword evidence="4" id="KW-0206">Cytoskeleton</keyword>
<sequence>MFLEVNENKMRVSSNHLGGLAPQLKRYRSQPTKPLDLTLKPSETLPSHIATLEYFNRKNLHSVETEVHNPLPSRDTINEETALIEWNTKPWHYGVTLAHFSYADEPASHGSRLLPPSTKAPEKLSETDQKTPSTDDTLQTKVVEEDRDIPSSEGRSKEEIVASATKRSFGMAVRDVKFATTPKLICKVLQANQVMFFQDDFAEAAMEMERKSRGA</sequence>
<feature type="compositionally biased region" description="Basic and acidic residues" evidence="5">
    <location>
        <begin position="120"/>
        <end position="129"/>
    </location>
</feature>
<dbReference type="Gene3D" id="1.20.5.520">
    <property type="entry name" value="Single helix bin"/>
    <property type="match status" value="1"/>
</dbReference>
<dbReference type="GO" id="GO:0005856">
    <property type="term" value="C:cytoskeleton"/>
    <property type="evidence" value="ECO:0007669"/>
    <property type="project" value="UniProtKB-SubCell"/>
</dbReference>
<feature type="region of interest" description="Disordered" evidence="5">
    <location>
        <begin position="106"/>
        <end position="139"/>
    </location>
</feature>
<dbReference type="InterPro" id="IPR038386">
    <property type="entry name" value="Beta-thymosin_sf"/>
</dbReference>
<evidence type="ECO:0000313" key="6">
    <source>
        <dbReference type="EMBL" id="CAH1267885.1"/>
    </source>
</evidence>
<evidence type="ECO:0000256" key="1">
    <source>
        <dbReference type="ARBA" id="ARBA00004245"/>
    </source>
</evidence>